<feature type="domain" description="BCNT-C" evidence="5">
    <location>
        <begin position="173"/>
        <end position="253"/>
    </location>
</feature>
<evidence type="ECO:0000256" key="3">
    <source>
        <dbReference type="SAM" id="MobiDB-lite"/>
    </source>
</evidence>
<evidence type="ECO:0000256" key="1">
    <source>
        <dbReference type="ARBA" id="ARBA00019033"/>
    </source>
</evidence>
<name>A0A0V1I6I9_9BILA</name>
<organism evidence="6 7">
    <name type="scientific">Trichinella zimbabwensis</name>
    <dbReference type="NCBI Taxonomy" id="268475"/>
    <lineage>
        <taxon>Eukaryota</taxon>
        <taxon>Metazoa</taxon>
        <taxon>Ecdysozoa</taxon>
        <taxon>Nematoda</taxon>
        <taxon>Enoplea</taxon>
        <taxon>Dorylaimia</taxon>
        <taxon>Trichinellida</taxon>
        <taxon>Trichinellidae</taxon>
        <taxon>Trichinella</taxon>
    </lineage>
</organism>
<keyword evidence="4" id="KW-0732">Signal</keyword>
<feature type="region of interest" description="Disordered" evidence="3">
    <location>
        <begin position="88"/>
        <end position="177"/>
    </location>
</feature>
<feature type="compositionally biased region" description="Acidic residues" evidence="3">
    <location>
        <begin position="49"/>
        <end position="61"/>
    </location>
</feature>
<dbReference type="PANTHER" id="PTHR48407:SF1">
    <property type="entry name" value="CRANIOFACIAL DEVELOPMENT PROTEIN 1"/>
    <property type="match status" value="1"/>
</dbReference>
<proteinExistence type="predicted"/>
<dbReference type="InterPro" id="IPR011421">
    <property type="entry name" value="BCNT-C"/>
</dbReference>
<protein>
    <recommendedName>
        <fullName evidence="1">Craniofacial development protein 1</fullName>
    </recommendedName>
    <alternativeName>
        <fullName evidence="2">Bucentaur</fullName>
    </alternativeName>
</protein>
<dbReference type="InterPro" id="IPR027124">
    <property type="entry name" value="Swc5/CFDP1/2"/>
</dbReference>
<comment type="caution">
    <text evidence="6">The sequence shown here is derived from an EMBL/GenBank/DDBJ whole genome shotgun (WGS) entry which is preliminary data.</text>
</comment>
<gene>
    <name evidence="6" type="primary">CFDP1</name>
    <name evidence="6" type="ORF">T11_8396</name>
</gene>
<dbReference type="OrthoDB" id="445677at2759"/>
<dbReference type="AlphaFoldDB" id="A0A0V1I6I9"/>
<dbReference type="PROSITE" id="PS51279">
    <property type="entry name" value="BCNT_C"/>
    <property type="match status" value="1"/>
</dbReference>
<feature type="non-terminal residue" evidence="6">
    <location>
        <position position="253"/>
    </location>
</feature>
<keyword evidence="7" id="KW-1185">Reference proteome</keyword>
<dbReference type="EMBL" id="JYDP01000003">
    <property type="protein sequence ID" value="KRZ18474.1"/>
    <property type="molecule type" value="Genomic_DNA"/>
</dbReference>
<feature type="compositionally biased region" description="Acidic residues" evidence="3">
    <location>
        <begin position="30"/>
        <end position="39"/>
    </location>
</feature>
<feature type="signal peptide" evidence="4">
    <location>
        <begin position="1"/>
        <end position="17"/>
    </location>
</feature>
<feature type="chain" id="PRO_5006879725" description="Craniofacial development protein 1" evidence="4">
    <location>
        <begin position="18"/>
        <end position="253"/>
    </location>
</feature>
<evidence type="ECO:0000256" key="2">
    <source>
        <dbReference type="ARBA" id="ARBA00030244"/>
    </source>
</evidence>
<evidence type="ECO:0000259" key="5">
    <source>
        <dbReference type="PROSITE" id="PS51279"/>
    </source>
</evidence>
<evidence type="ECO:0000313" key="7">
    <source>
        <dbReference type="Proteomes" id="UP000055024"/>
    </source>
</evidence>
<evidence type="ECO:0000256" key="4">
    <source>
        <dbReference type="SAM" id="SignalP"/>
    </source>
</evidence>
<feature type="compositionally biased region" description="Basic and acidic residues" evidence="3">
    <location>
        <begin position="88"/>
        <end position="98"/>
    </location>
</feature>
<dbReference type="PANTHER" id="PTHR48407">
    <property type="entry name" value="CRANIOFACIAL DEVELOPMENT PROTEIN 1"/>
    <property type="match status" value="1"/>
</dbReference>
<dbReference type="Pfam" id="PF07572">
    <property type="entry name" value="BCNT"/>
    <property type="match status" value="1"/>
</dbReference>
<feature type="compositionally biased region" description="Basic and acidic residues" evidence="3">
    <location>
        <begin position="142"/>
        <end position="152"/>
    </location>
</feature>
<feature type="non-terminal residue" evidence="6">
    <location>
        <position position="1"/>
    </location>
</feature>
<reference evidence="6 7" key="1">
    <citation type="submission" date="2015-01" db="EMBL/GenBank/DDBJ databases">
        <title>Evolution of Trichinella species and genotypes.</title>
        <authorList>
            <person name="Korhonen P.K."/>
            <person name="Edoardo P."/>
            <person name="Giuseppe L.R."/>
            <person name="Gasser R.B."/>
        </authorList>
    </citation>
    <scope>NUCLEOTIDE SEQUENCE [LARGE SCALE GENOMIC DNA]</scope>
    <source>
        <strain evidence="6">ISS1029</strain>
    </source>
</reference>
<feature type="region of interest" description="Disordered" evidence="3">
    <location>
        <begin position="29"/>
        <end position="69"/>
    </location>
</feature>
<dbReference type="Proteomes" id="UP000055024">
    <property type="component" value="Unassembled WGS sequence"/>
</dbReference>
<evidence type="ECO:0000313" key="6">
    <source>
        <dbReference type="EMBL" id="KRZ18474.1"/>
    </source>
</evidence>
<dbReference type="GO" id="GO:0000812">
    <property type="term" value="C:Swr1 complex"/>
    <property type="evidence" value="ECO:0007669"/>
    <property type="project" value="TreeGrafter"/>
</dbReference>
<sequence length="253" mass="28564">LLLTVGVLLLFLPVKSALVEMSSKNLLQEDFSDSEDDQEYVPSECSESTLEDESTEAEETEDVGKYSLENSSKAKSLLDEWKNESIEKLSSNSRDDRLNISGTADCAGNAVHSESSPNNKEETKETKNLSSEPESLNAKGNIVEKFEKEDNSKCVNQKRHLSSEKDEGSSEINCSPGGVDEVLGILGKKKKMNSLDASRMLWNTFKEEHSLEEDLSQHNRGRDSYLDRQEFLYRSDLKQFEIEKKLRQMPRPS</sequence>
<dbReference type="STRING" id="268475.A0A0V1I6I9"/>
<accession>A0A0V1I6I9</accession>